<sequence length="165" mass="17976">MADDGGVEFLRAATNCLEVEARVESLRVSTNCLVRTIHEDPAKHMVTAYNGRLFKFPGDGKKLQNVDELIASTVKNLVLMSSAGDAISSAYGSYRQRSRTSSSALTGEIRAVVPSRTSAVDDLIHELPDLEIIASFSMGFNKIDIEECREKGIRVSVVGSSSFEF</sequence>
<gene>
    <name evidence="2" type="primary">HPR2</name>
    <name evidence="2" type="ORF">KSP40_PGU016194</name>
</gene>
<evidence type="ECO:0000313" key="2">
    <source>
        <dbReference type="EMBL" id="KAK8967380.1"/>
    </source>
</evidence>
<comment type="caution">
    <text evidence="2">The sequence shown here is derived from an EMBL/GenBank/DDBJ whole genome shotgun (WGS) entry which is preliminary data.</text>
</comment>
<name>A0ABR2MT73_9ASPA</name>
<accession>A0ABR2MT73</accession>
<proteinExistence type="predicted"/>
<feature type="domain" description="D-isomer specific 2-hydroxyacid dehydrogenase catalytic" evidence="1">
    <location>
        <begin position="111"/>
        <end position="161"/>
    </location>
</feature>
<dbReference type="Pfam" id="PF00389">
    <property type="entry name" value="2-Hacid_dh"/>
    <property type="match status" value="1"/>
</dbReference>
<evidence type="ECO:0000313" key="3">
    <source>
        <dbReference type="Proteomes" id="UP001412067"/>
    </source>
</evidence>
<organism evidence="2 3">
    <name type="scientific">Platanthera guangdongensis</name>
    <dbReference type="NCBI Taxonomy" id="2320717"/>
    <lineage>
        <taxon>Eukaryota</taxon>
        <taxon>Viridiplantae</taxon>
        <taxon>Streptophyta</taxon>
        <taxon>Embryophyta</taxon>
        <taxon>Tracheophyta</taxon>
        <taxon>Spermatophyta</taxon>
        <taxon>Magnoliopsida</taxon>
        <taxon>Liliopsida</taxon>
        <taxon>Asparagales</taxon>
        <taxon>Orchidaceae</taxon>
        <taxon>Orchidoideae</taxon>
        <taxon>Orchideae</taxon>
        <taxon>Orchidinae</taxon>
        <taxon>Platanthera</taxon>
    </lineage>
</organism>
<protein>
    <submittedName>
        <fullName evidence="2">Glyoxylate/hydroxypyruvate reductase A HPR2</fullName>
    </submittedName>
</protein>
<dbReference type="Proteomes" id="UP001412067">
    <property type="component" value="Unassembled WGS sequence"/>
</dbReference>
<dbReference type="Gene3D" id="3.40.50.720">
    <property type="entry name" value="NAD(P)-binding Rossmann-like Domain"/>
    <property type="match status" value="1"/>
</dbReference>
<evidence type="ECO:0000259" key="1">
    <source>
        <dbReference type="Pfam" id="PF00389"/>
    </source>
</evidence>
<dbReference type="InterPro" id="IPR006139">
    <property type="entry name" value="D-isomer_2_OHA_DH_cat_dom"/>
</dbReference>
<dbReference type="EMBL" id="JBBWWR010000005">
    <property type="protein sequence ID" value="KAK8967380.1"/>
    <property type="molecule type" value="Genomic_DNA"/>
</dbReference>
<reference evidence="2 3" key="1">
    <citation type="journal article" date="2022" name="Nat. Plants">
        <title>Genomes of leafy and leafless Platanthera orchids illuminate the evolution of mycoheterotrophy.</title>
        <authorList>
            <person name="Li M.H."/>
            <person name="Liu K.W."/>
            <person name="Li Z."/>
            <person name="Lu H.C."/>
            <person name="Ye Q.L."/>
            <person name="Zhang D."/>
            <person name="Wang J.Y."/>
            <person name="Li Y.F."/>
            <person name="Zhong Z.M."/>
            <person name="Liu X."/>
            <person name="Yu X."/>
            <person name="Liu D.K."/>
            <person name="Tu X.D."/>
            <person name="Liu B."/>
            <person name="Hao Y."/>
            <person name="Liao X.Y."/>
            <person name="Jiang Y.T."/>
            <person name="Sun W.H."/>
            <person name="Chen J."/>
            <person name="Chen Y.Q."/>
            <person name="Ai Y."/>
            <person name="Zhai J.W."/>
            <person name="Wu S.S."/>
            <person name="Zhou Z."/>
            <person name="Hsiao Y.Y."/>
            <person name="Wu W.L."/>
            <person name="Chen Y.Y."/>
            <person name="Lin Y.F."/>
            <person name="Hsu J.L."/>
            <person name="Li C.Y."/>
            <person name="Wang Z.W."/>
            <person name="Zhao X."/>
            <person name="Zhong W.Y."/>
            <person name="Ma X.K."/>
            <person name="Ma L."/>
            <person name="Huang J."/>
            <person name="Chen G.Z."/>
            <person name="Huang M.Z."/>
            <person name="Huang L."/>
            <person name="Peng D.H."/>
            <person name="Luo Y.B."/>
            <person name="Zou S.Q."/>
            <person name="Chen S.P."/>
            <person name="Lan S."/>
            <person name="Tsai W.C."/>
            <person name="Van de Peer Y."/>
            <person name="Liu Z.J."/>
        </authorList>
    </citation>
    <scope>NUCLEOTIDE SEQUENCE [LARGE SCALE GENOMIC DNA]</scope>
    <source>
        <strain evidence="2">Lor288</strain>
    </source>
</reference>
<dbReference type="SUPFAM" id="SSF52283">
    <property type="entry name" value="Formate/glycerate dehydrogenase catalytic domain-like"/>
    <property type="match status" value="1"/>
</dbReference>
<keyword evidence="3" id="KW-1185">Reference proteome</keyword>